<accession>A0A1D9MK08</accession>
<dbReference type="PANTHER" id="PTHR42810">
    <property type="entry name" value="PURINE PERMEASE C1399.01C-RELATED"/>
    <property type="match status" value="1"/>
</dbReference>
<proteinExistence type="inferred from homology"/>
<dbReference type="OrthoDB" id="9805749at2"/>
<evidence type="ECO:0000256" key="1">
    <source>
        <dbReference type="ARBA" id="ARBA00004651"/>
    </source>
</evidence>
<feature type="transmembrane region" description="Helical" evidence="9">
    <location>
        <begin position="174"/>
        <end position="191"/>
    </location>
</feature>
<dbReference type="KEGG" id="avu:BK816_04435"/>
<feature type="transmembrane region" description="Helical" evidence="9">
    <location>
        <begin position="20"/>
        <end position="40"/>
    </location>
</feature>
<evidence type="ECO:0000313" key="12">
    <source>
        <dbReference type="Proteomes" id="UP000176288"/>
    </source>
</evidence>
<dbReference type="Proteomes" id="UP000176288">
    <property type="component" value="Chromosome"/>
</dbReference>
<feature type="transmembrane region" description="Helical" evidence="9">
    <location>
        <begin position="111"/>
        <end position="130"/>
    </location>
</feature>
<keyword evidence="8 9" id="KW-0472">Membrane</keyword>
<evidence type="ECO:0000256" key="5">
    <source>
        <dbReference type="ARBA" id="ARBA00022631"/>
    </source>
</evidence>
<dbReference type="EMBL" id="CP017812">
    <property type="protein sequence ID" value="AOZ72637.1"/>
    <property type="molecule type" value="Genomic_DNA"/>
</dbReference>
<dbReference type="InterPro" id="IPR036778">
    <property type="entry name" value="OHCU_decarboxylase_sf"/>
</dbReference>
<evidence type="ECO:0000259" key="10">
    <source>
        <dbReference type="Pfam" id="PF09349"/>
    </source>
</evidence>
<gene>
    <name evidence="11" type="ORF">BK816_04435</name>
</gene>
<feature type="transmembrane region" description="Helical" evidence="9">
    <location>
        <begin position="350"/>
        <end position="368"/>
    </location>
</feature>
<keyword evidence="7 9" id="KW-1133">Transmembrane helix</keyword>
<dbReference type="Pfam" id="PF09349">
    <property type="entry name" value="OHCU_decarbox"/>
    <property type="match status" value="1"/>
</dbReference>
<feature type="transmembrane region" description="Helical" evidence="9">
    <location>
        <begin position="142"/>
        <end position="162"/>
    </location>
</feature>
<dbReference type="InterPro" id="IPR006042">
    <property type="entry name" value="Xan_ur_permease"/>
</dbReference>
<dbReference type="PROSITE" id="PS01116">
    <property type="entry name" value="XANTH_URACIL_PERMASE"/>
    <property type="match status" value="1"/>
</dbReference>
<feature type="transmembrane region" description="Helical" evidence="9">
    <location>
        <begin position="380"/>
        <end position="400"/>
    </location>
</feature>
<keyword evidence="4" id="KW-1003">Cell membrane</keyword>
<name>A0A1D9MK08_9ACTO</name>
<evidence type="ECO:0000256" key="8">
    <source>
        <dbReference type="ARBA" id="ARBA00023136"/>
    </source>
</evidence>
<feature type="transmembrane region" description="Helical" evidence="9">
    <location>
        <begin position="198"/>
        <end position="215"/>
    </location>
</feature>
<evidence type="ECO:0000256" key="2">
    <source>
        <dbReference type="ARBA" id="ARBA00008821"/>
    </source>
</evidence>
<dbReference type="NCBIfam" id="NF037981">
    <property type="entry name" value="NCS2_1"/>
    <property type="match status" value="1"/>
</dbReference>
<evidence type="ECO:0000256" key="9">
    <source>
        <dbReference type="SAM" id="Phobius"/>
    </source>
</evidence>
<dbReference type="Pfam" id="PF00860">
    <property type="entry name" value="Xan_ur_permease"/>
    <property type="match status" value="1"/>
</dbReference>
<dbReference type="GO" id="GO:0042907">
    <property type="term" value="F:xanthine transmembrane transporter activity"/>
    <property type="evidence" value="ECO:0007669"/>
    <property type="project" value="TreeGrafter"/>
</dbReference>
<dbReference type="InterPro" id="IPR017588">
    <property type="entry name" value="UacT-like"/>
</dbReference>
<evidence type="ECO:0000256" key="3">
    <source>
        <dbReference type="ARBA" id="ARBA00022448"/>
    </source>
</evidence>
<feature type="transmembrane region" description="Helical" evidence="9">
    <location>
        <begin position="235"/>
        <end position="255"/>
    </location>
</feature>
<keyword evidence="3" id="KW-0813">Transport</keyword>
<dbReference type="NCBIfam" id="TIGR00801">
    <property type="entry name" value="ncs2"/>
    <property type="match status" value="1"/>
</dbReference>
<feature type="transmembrane region" description="Helical" evidence="9">
    <location>
        <begin position="406"/>
        <end position="430"/>
    </location>
</feature>
<feature type="transmembrane region" description="Helical" evidence="9">
    <location>
        <begin position="321"/>
        <end position="344"/>
    </location>
</feature>
<keyword evidence="12" id="KW-1185">Reference proteome</keyword>
<feature type="transmembrane region" description="Helical" evidence="9">
    <location>
        <begin position="52"/>
        <end position="73"/>
    </location>
</feature>
<comment type="similarity">
    <text evidence="2">Belongs to the nucleobase:cation symporter-2 (NCS2) (TC 2.A.40) family.</text>
</comment>
<feature type="domain" description="Oxo-4-hydroxy-4-carboxy-5-ureidoimidazoline decarboxylase" evidence="10">
    <location>
        <begin position="456"/>
        <end position="611"/>
    </location>
</feature>
<organism evidence="11 12">
    <name type="scientific">Boudabousia tangfeifanii</name>
    <dbReference type="NCBI Taxonomy" id="1912795"/>
    <lineage>
        <taxon>Bacteria</taxon>
        <taxon>Bacillati</taxon>
        <taxon>Actinomycetota</taxon>
        <taxon>Actinomycetes</taxon>
        <taxon>Actinomycetales</taxon>
        <taxon>Actinomycetaceae</taxon>
        <taxon>Boudabousia</taxon>
    </lineage>
</organism>
<dbReference type="Gene3D" id="1.10.3330.10">
    <property type="entry name" value="Oxo-4-hydroxy-4-carboxy-5-ureidoimidazoline decarboxylase"/>
    <property type="match status" value="1"/>
</dbReference>
<feature type="transmembrane region" description="Helical" evidence="9">
    <location>
        <begin position="80"/>
        <end position="99"/>
    </location>
</feature>
<dbReference type="SUPFAM" id="SSF158694">
    <property type="entry name" value="UraD-Like"/>
    <property type="match status" value="1"/>
</dbReference>
<keyword evidence="5" id="KW-0659">Purine metabolism</keyword>
<dbReference type="InterPro" id="IPR018020">
    <property type="entry name" value="OHCU_decarboxylase"/>
</dbReference>
<dbReference type="PANTHER" id="PTHR42810:SF4">
    <property type="entry name" value="URIC ACID TRANSPORTER UACT"/>
    <property type="match status" value="1"/>
</dbReference>
<dbReference type="GO" id="GO:0005886">
    <property type="term" value="C:plasma membrane"/>
    <property type="evidence" value="ECO:0007669"/>
    <property type="project" value="UniProtKB-SubCell"/>
</dbReference>
<sequence length="634" mass="67167">MKRTSVHPVDQVPPAGQLAILSIQHVLAFYAGAVIVPLVISQALNLDAQTTIHLINADLFTCGIATIIQSVGFWKVGVRLPLIQGVTFTAVSPIIAIGLANGGGNAGLPQIYGSIIVAGLFTLLAAPYFAKLIRFFPPVVTGTVLTIMGVTLISVSAGDIAGQNPTEVPTGQNIAYAMGTLFLIILVQRIFRGFMSTISVLIGLVAGTGVALALGHTDFSQVGQSPWLGVTTPFYFGWPAFSLMGSVSMIIVMAITMVETTGDVFAAGEVVDKRITADDITAALRADGISTMLGGILNSFPYTCFAQNVGLVRLTRVTSRWVVAAAGGIMIILGLLPKAGAIVAAIPHSVLGGASIAMFANVAIVGIQQLSRVNMREDKNAVIVSTSLGLAMLVTLRPGISQVLPSWATILFASGITLGSISAIVLNLIFNHIPSLRNRSQVALTPNGPISLEELNKLDRASFIAALSPLFNQVTWPLERVADSGPFMDSRELSQRLQQAIAAGSPEEQIALVQDYPSMADLLFSSPEDAAQISKDRGSLALGQHEAEKEAKLRELCDAYEERFGFPFVARLTPSMTFADIAEMGARRIENAPSIELAGALTQINEITLDRYGDILADADPVGTSWSRKFEALE</sequence>
<evidence type="ECO:0000313" key="11">
    <source>
        <dbReference type="EMBL" id="AOZ72637.1"/>
    </source>
</evidence>
<dbReference type="InterPro" id="IPR006043">
    <property type="entry name" value="NCS2"/>
</dbReference>
<keyword evidence="6 9" id="KW-0812">Transmembrane</keyword>
<dbReference type="NCBIfam" id="TIGR03173">
    <property type="entry name" value="pbuX"/>
    <property type="match status" value="1"/>
</dbReference>
<dbReference type="STRING" id="1912795.BK816_04435"/>
<evidence type="ECO:0000256" key="6">
    <source>
        <dbReference type="ARBA" id="ARBA00022692"/>
    </source>
</evidence>
<dbReference type="RefSeq" id="WP_071164103.1">
    <property type="nucleotide sequence ID" value="NZ_CP017812.1"/>
</dbReference>
<dbReference type="AlphaFoldDB" id="A0A1D9MK08"/>
<protein>
    <submittedName>
        <fullName evidence="11">Uracil-xanthine permease</fullName>
    </submittedName>
</protein>
<comment type="subcellular location">
    <subcellularLocation>
        <location evidence="1">Cell membrane</location>
        <topology evidence="1">Multi-pass membrane protein</topology>
    </subcellularLocation>
</comment>
<reference evidence="11 12" key="1">
    <citation type="submission" date="2016-10" db="EMBL/GenBank/DDBJ databases">
        <title>Actinomyces aegypiusis sp. nov., isolated from the Aegypius monachus in Qinghai Tibet Plateau China.</title>
        <authorList>
            <person name="Wang Y."/>
        </authorList>
    </citation>
    <scope>NUCLEOTIDE SEQUENCE [LARGE SCALE GENOMIC DNA]</scope>
    <source>
        <strain evidence="11 12">VUL4_3</strain>
    </source>
</reference>
<dbReference type="GO" id="GO:0006144">
    <property type="term" value="P:purine nucleobase metabolic process"/>
    <property type="evidence" value="ECO:0007669"/>
    <property type="project" value="UniProtKB-KW"/>
</dbReference>
<evidence type="ECO:0000256" key="4">
    <source>
        <dbReference type="ARBA" id="ARBA00022475"/>
    </source>
</evidence>
<evidence type="ECO:0000256" key="7">
    <source>
        <dbReference type="ARBA" id="ARBA00022989"/>
    </source>
</evidence>